<proteinExistence type="predicted"/>
<evidence type="ECO:0000256" key="2">
    <source>
        <dbReference type="SAM" id="MobiDB-lite"/>
    </source>
</evidence>
<sequence>MSSKTTAALFGAAPRPRLALVAGPQVAAGSQGPDSDAARTMAALGWCASFVDTVRLAVAGGLKADASGFRAVDADGRTGRRVKGERVRLLARCGYLARHASGLVVATEDGHEALRLAEAAGPGVLRDEADVMASVRKARRARQWDSHAEQDAHALPVLPGGGEERRRLAVARNGAERAAVEAEKTRKRTEALMRRARIRDRRKARSEAAREAERTAPRRCCRGVWPLDWRCGECRDLAARGIEDFPALPPGDSDSRTQQDHDNDTDGHTDMAGKRRITVKWITDGLWHATTCGEVYTVVHEDREAWPWVIVAPNGDRIGSPSVIDGEFFAEDVRDIVRRHTGGKPVPGLPADSERAADTAAAPEEAAGESAEGSDAAEAADVPASGDAYNTPTPARAVALDVRETKWVAECDRHGPVSMALNKYGDPVADVSAAYVYTSRDEADDAARLHLDRHAAQDADTMTPDDIDAAQLLNFSRDQWRALGWMREGKVRETADGFTAFDVSPDKADVSAKINKQRVPGLWLAGFVKVYAVAPGVRAFGLTDEGEAAFRLWSQAVRIGAVTEPEKDTKHTAVKDGPYRWLSAGDTWPGEAKAAQAAADAKAKAKAEAAALRKAEEERAALKAATPTDGELAVIDALGREGLDENAAAVLSAAYIGHVITRYRTGATSVRLDEGPNEDERHVSRTYNVNGVEKPITTEADDTLLAIPANLTDATADTWHALCTSVDERYGVYQLDLQAAMDAGRAVLAADEEPEAQESPELWAAREFVQTAEPGTHAEVIEWAGAGLLWQRGDGFGHAGRRVPAARVTPLIEAGTLYRSADGRVYLVKDAKAETTALVMVGGCCSCGTAVEFPRGESRPACTHNGSSGVTGSGAPGTS</sequence>
<evidence type="ECO:0000313" key="4">
    <source>
        <dbReference type="Proteomes" id="UP000305906"/>
    </source>
</evidence>
<comment type="caution">
    <text evidence="3">The sequence shown here is derived from an EMBL/GenBank/DDBJ whole genome shotgun (WGS) entry which is preliminary data.</text>
</comment>
<keyword evidence="1" id="KW-0175">Coiled coil</keyword>
<dbReference type="AlphaFoldDB" id="A0A5R9FNF6"/>
<evidence type="ECO:0000256" key="1">
    <source>
        <dbReference type="SAM" id="Coils"/>
    </source>
</evidence>
<name>A0A5R9FNF6_9ACTN</name>
<protein>
    <submittedName>
        <fullName evidence="3">Uncharacterized protein</fullName>
    </submittedName>
</protein>
<feature type="coiled-coil region" evidence="1">
    <location>
        <begin position="172"/>
        <end position="199"/>
    </location>
</feature>
<keyword evidence="4" id="KW-1185">Reference proteome</keyword>
<feature type="region of interest" description="Disordered" evidence="2">
    <location>
        <begin position="340"/>
        <end position="391"/>
    </location>
</feature>
<feature type="compositionally biased region" description="Low complexity" evidence="2">
    <location>
        <begin position="358"/>
        <end position="381"/>
    </location>
</feature>
<feature type="compositionally biased region" description="Basic and acidic residues" evidence="2">
    <location>
        <begin position="253"/>
        <end position="271"/>
    </location>
</feature>
<gene>
    <name evidence="3" type="ORF">FE633_17060</name>
</gene>
<dbReference type="RefSeq" id="WP_138046020.1">
    <property type="nucleotide sequence ID" value="NZ_VBZC01000017.1"/>
</dbReference>
<reference evidence="3 4" key="1">
    <citation type="submission" date="2019-05" db="EMBL/GenBank/DDBJ databases">
        <title>Streptomyces sp. NEAU-C151, a novel actinomycete isolated from soil.</title>
        <authorList>
            <person name="Han L."/>
            <person name="Jiang H."/>
        </authorList>
    </citation>
    <scope>NUCLEOTIDE SEQUENCE [LARGE SCALE GENOMIC DNA]</scope>
    <source>
        <strain evidence="3 4">NEAU-C151</strain>
    </source>
</reference>
<feature type="region of interest" description="Disordered" evidence="2">
    <location>
        <begin position="245"/>
        <end position="271"/>
    </location>
</feature>
<dbReference type="EMBL" id="VBZC01000017">
    <property type="protein sequence ID" value="TLS44861.1"/>
    <property type="molecule type" value="Genomic_DNA"/>
</dbReference>
<feature type="compositionally biased region" description="Gly residues" evidence="2">
    <location>
        <begin position="869"/>
        <end position="879"/>
    </location>
</feature>
<dbReference type="Proteomes" id="UP000305906">
    <property type="component" value="Unassembled WGS sequence"/>
</dbReference>
<feature type="coiled-coil region" evidence="1">
    <location>
        <begin position="595"/>
        <end position="625"/>
    </location>
</feature>
<feature type="region of interest" description="Disordered" evidence="2">
    <location>
        <begin position="858"/>
        <end position="879"/>
    </location>
</feature>
<accession>A0A5R9FNF6</accession>
<evidence type="ECO:0000313" key="3">
    <source>
        <dbReference type="EMBL" id="TLS44861.1"/>
    </source>
</evidence>
<organism evidence="3 4">
    <name type="scientific">Streptomyces montanus</name>
    <dbReference type="NCBI Taxonomy" id="2580423"/>
    <lineage>
        <taxon>Bacteria</taxon>
        <taxon>Bacillati</taxon>
        <taxon>Actinomycetota</taxon>
        <taxon>Actinomycetes</taxon>
        <taxon>Kitasatosporales</taxon>
        <taxon>Streptomycetaceae</taxon>
        <taxon>Streptomyces</taxon>
    </lineage>
</organism>